<feature type="region of interest" description="Disordered" evidence="1">
    <location>
        <begin position="1"/>
        <end position="82"/>
    </location>
</feature>
<dbReference type="GeneID" id="37272404"/>
<feature type="compositionally biased region" description="Basic and acidic residues" evidence="1">
    <location>
        <begin position="201"/>
        <end position="212"/>
    </location>
</feature>
<feature type="compositionally biased region" description="Low complexity" evidence="1">
    <location>
        <begin position="553"/>
        <end position="566"/>
    </location>
</feature>
<evidence type="ECO:0000313" key="2">
    <source>
        <dbReference type="EMBL" id="PWN98638.1"/>
    </source>
</evidence>
<name>A0A316ZC74_9BASI</name>
<sequence length="911" mass="97061">MRRTHAHPHLLPPRHGAATTPEIAGRRESKTQPQRHMGEGPIGTAVLPSTAPRQGAADAAQGRSRAPPQAKHATAAQPRSPLVLGPVPRLRLCQSDVDVAHVGPWTSADPLRLGPTPEWHRLDVHPLTITSPRRRHGLETLRVPPRLATLRCTTTSTRPARTAASFATFSSLYDCPTEHRRRLRYRPSMRQPTSAQGELGGDFRETPSREQVARAALRSLGAPSFSQPPAARGSRSFHAGSNAASGSGMVRPTDLSQPETHSQPRYATYSQSAPKQAYHQDAPAFSPSPSPGYPFHASSSHYEIGEQSSSRQDRLQNDSPASRMPSLSFSCSSRGSAPLVSPPEPGAPSGTSATERSEASIERVAAALRLRPCDVRGALREEDEQRSGPPATAAARTAASQPTDEPAQRSPPGSPKLDRDTLRLVLEAMRAEDQRVAQLALYRTEYLRAESLRMEIELQQQRQHAAAWQNDGALSPRHRFRLSSSPPPPYAALPVDEVSSRTFDDRDAHQDYAMYAGSRLWPRPSPSGAVMPPPDVPSEQRRLSQRQSETLPGTGAAGQTAFTGAASHRQTHFSSPMRSPLPSLPPPAQQSLRHSFSSAPTRTHRSMDDYALARPPLPGSGSGHGMAGPDSFALRPRSVSHAQDLYQQSAAQLPIRGLPHRQIRAAAPTLRDDLSHIMRSPELLSASSLSLADSFPSERRRDSIDSLAGSKRPRSPDGEHAEERLCGRERHTGGPCASPETCSSLAEETNELAESDGLGAAQSPRPMPSHLEIMARLKHKVTARLAAKEQASRTAQGGEYAVRADSGRKRTAPPAPSSAPGSPPQQPGGTTRPSSAAARRRAASHSQALETPIPAAGSASTQKESPGVLAALHSAGAASSGGIEALLTAASLQSPGAGSVRGGGALAEPAS</sequence>
<feature type="region of interest" description="Disordered" evidence="1">
    <location>
        <begin position="184"/>
        <end position="359"/>
    </location>
</feature>
<protein>
    <submittedName>
        <fullName evidence="2">Uncharacterized protein</fullName>
    </submittedName>
</protein>
<feature type="compositionally biased region" description="Low complexity" evidence="1">
    <location>
        <begin position="827"/>
        <end position="837"/>
    </location>
</feature>
<feature type="compositionally biased region" description="Basic and acidic residues" evidence="1">
    <location>
        <begin position="714"/>
        <end position="732"/>
    </location>
</feature>
<evidence type="ECO:0000256" key="1">
    <source>
        <dbReference type="SAM" id="MobiDB-lite"/>
    </source>
</evidence>
<proteinExistence type="predicted"/>
<dbReference type="AlphaFoldDB" id="A0A316ZC74"/>
<feature type="region of interest" description="Disordered" evidence="1">
    <location>
        <begin position="379"/>
        <end position="419"/>
    </location>
</feature>
<reference evidence="2 3" key="1">
    <citation type="journal article" date="2018" name="Mol. Biol. Evol.">
        <title>Broad Genomic Sampling Reveals a Smut Pathogenic Ancestry of the Fungal Clade Ustilaginomycotina.</title>
        <authorList>
            <person name="Kijpornyongpan T."/>
            <person name="Mondo S.J."/>
            <person name="Barry K."/>
            <person name="Sandor L."/>
            <person name="Lee J."/>
            <person name="Lipzen A."/>
            <person name="Pangilinan J."/>
            <person name="LaButti K."/>
            <person name="Hainaut M."/>
            <person name="Henrissat B."/>
            <person name="Grigoriev I.V."/>
            <person name="Spatafora J.W."/>
            <person name="Aime M.C."/>
        </authorList>
    </citation>
    <scope>NUCLEOTIDE SEQUENCE [LARGE SCALE GENOMIC DNA]</scope>
    <source>
        <strain evidence="2 3">MCA 4186</strain>
    </source>
</reference>
<organism evidence="2 3">
    <name type="scientific">Tilletiopsis washingtonensis</name>
    <dbReference type="NCBI Taxonomy" id="58919"/>
    <lineage>
        <taxon>Eukaryota</taxon>
        <taxon>Fungi</taxon>
        <taxon>Dikarya</taxon>
        <taxon>Basidiomycota</taxon>
        <taxon>Ustilaginomycotina</taxon>
        <taxon>Exobasidiomycetes</taxon>
        <taxon>Entylomatales</taxon>
        <taxon>Entylomatales incertae sedis</taxon>
        <taxon>Tilletiopsis</taxon>
    </lineage>
</organism>
<evidence type="ECO:0000313" key="3">
    <source>
        <dbReference type="Proteomes" id="UP000245946"/>
    </source>
</evidence>
<dbReference type="RefSeq" id="XP_025598917.1">
    <property type="nucleotide sequence ID" value="XM_025744860.1"/>
</dbReference>
<feature type="region of interest" description="Disordered" evidence="1">
    <location>
        <begin position="610"/>
        <end position="629"/>
    </location>
</feature>
<feature type="region of interest" description="Disordered" evidence="1">
    <location>
        <begin position="519"/>
        <end position="604"/>
    </location>
</feature>
<feature type="region of interest" description="Disordered" evidence="1">
    <location>
        <begin position="687"/>
        <end position="866"/>
    </location>
</feature>
<dbReference type="Proteomes" id="UP000245946">
    <property type="component" value="Unassembled WGS sequence"/>
</dbReference>
<feature type="compositionally biased region" description="Polar residues" evidence="1">
    <location>
        <begin position="297"/>
        <end position="310"/>
    </location>
</feature>
<feature type="compositionally biased region" description="Polar residues" evidence="1">
    <location>
        <begin position="317"/>
        <end position="335"/>
    </location>
</feature>
<feature type="compositionally biased region" description="Polar residues" evidence="1">
    <location>
        <begin position="254"/>
        <end position="274"/>
    </location>
</feature>
<accession>A0A316ZC74</accession>
<feature type="compositionally biased region" description="Pro residues" evidence="1">
    <location>
        <begin position="813"/>
        <end position="826"/>
    </location>
</feature>
<gene>
    <name evidence="2" type="ORF">FA09DRAFT_357602</name>
</gene>
<dbReference type="EMBL" id="KZ819291">
    <property type="protein sequence ID" value="PWN98638.1"/>
    <property type="molecule type" value="Genomic_DNA"/>
</dbReference>
<keyword evidence="3" id="KW-1185">Reference proteome</keyword>
<dbReference type="OrthoDB" id="10369035at2759"/>